<evidence type="ECO:0000256" key="1">
    <source>
        <dbReference type="SAM" id="SignalP"/>
    </source>
</evidence>
<protein>
    <submittedName>
        <fullName evidence="2">Uncharacterized protein</fullName>
    </submittedName>
</protein>
<keyword evidence="1" id="KW-0732">Signal</keyword>
<organism evidence="2 3">
    <name type="scientific">Deinococcus hopiensis KR-140</name>
    <dbReference type="NCBI Taxonomy" id="695939"/>
    <lineage>
        <taxon>Bacteria</taxon>
        <taxon>Thermotogati</taxon>
        <taxon>Deinococcota</taxon>
        <taxon>Deinococci</taxon>
        <taxon>Deinococcales</taxon>
        <taxon>Deinococcaceae</taxon>
        <taxon>Deinococcus</taxon>
    </lineage>
</organism>
<dbReference type="Proteomes" id="UP000192582">
    <property type="component" value="Unassembled WGS sequence"/>
</dbReference>
<gene>
    <name evidence="2" type="ORF">SAMN00790413_04373</name>
</gene>
<sequence>MLVGMSSPFTRLSAAVLSLALLSPAAAGGAEEAGGARPLVPGFSAAPPWPVDCDLQVNRTDGCRLRVARPALPRRVRGSSSLYREPATWCGA</sequence>
<dbReference type="AlphaFoldDB" id="A0A1W1UQN0"/>
<reference evidence="2 3" key="1">
    <citation type="submission" date="2017-04" db="EMBL/GenBank/DDBJ databases">
        <authorList>
            <person name="Afonso C.L."/>
            <person name="Miller P.J."/>
            <person name="Scott M.A."/>
            <person name="Spackman E."/>
            <person name="Goraichik I."/>
            <person name="Dimitrov K.M."/>
            <person name="Suarez D.L."/>
            <person name="Swayne D.E."/>
        </authorList>
    </citation>
    <scope>NUCLEOTIDE SEQUENCE [LARGE SCALE GENOMIC DNA]</scope>
    <source>
        <strain evidence="2 3">KR-140</strain>
    </source>
</reference>
<dbReference type="STRING" id="695939.SAMN00790413_04373"/>
<evidence type="ECO:0000313" key="3">
    <source>
        <dbReference type="Proteomes" id="UP000192582"/>
    </source>
</evidence>
<keyword evidence="3" id="KW-1185">Reference proteome</keyword>
<name>A0A1W1UQN0_9DEIO</name>
<feature type="signal peptide" evidence="1">
    <location>
        <begin position="1"/>
        <end position="27"/>
    </location>
</feature>
<evidence type="ECO:0000313" key="2">
    <source>
        <dbReference type="EMBL" id="SMB83343.1"/>
    </source>
</evidence>
<proteinExistence type="predicted"/>
<accession>A0A1W1UQN0</accession>
<dbReference type="EMBL" id="FWWU01000006">
    <property type="protein sequence ID" value="SMB83343.1"/>
    <property type="molecule type" value="Genomic_DNA"/>
</dbReference>
<feature type="chain" id="PRO_5013252500" evidence="1">
    <location>
        <begin position="28"/>
        <end position="92"/>
    </location>
</feature>